<dbReference type="CDD" id="cd03048">
    <property type="entry name" value="GST_N_Ure2p_like"/>
    <property type="match status" value="1"/>
</dbReference>
<dbReference type="InterPro" id="IPR004045">
    <property type="entry name" value="Glutathione_S-Trfase_N"/>
</dbReference>
<comment type="similarity">
    <text evidence="1 6">Belongs to the GST superfamily.</text>
</comment>
<dbReference type="GeneID" id="70135155"/>
<evidence type="ECO:0000256" key="3">
    <source>
        <dbReference type="ARBA" id="ARBA00022679"/>
    </source>
</evidence>
<dbReference type="InterPro" id="IPR004046">
    <property type="entry name" value="GST_C"/>
</dbReference>
<evidence type="ECO:0000259" key="9">
    <source>
        <dbReference type="PROSITE" id="PS50405"/>
    </source>
</evidence>
<dbReference type="PROSITE" id="PS50404">
    <property type="entry name" value="GST_NTER"/>
    <property type="match status" value="1"/>
</dbReference>
<dbReference type="SUPFAM" id="SSF52980">
    <property type="entry name" value="Restriction endonuclease-like"/>
    <property type="match status" value="1"/>
</dbReference>
<comment type="function">
    <text evidence="5">Involved in the oxidative stress response and detoxification.</text>
</comment>
<evidence type="ECO:0000313" key="11">
    <source>
        <dbReference type="Proteomes" id="UP000758603"/>
    </source>
</evidence>
<dbReference type="SFLD" id="SFLDG01151">
    <property type="entry name" value="Main.2:_Nu-like"/>
    <property type="match status" value="1"/>
</dbReference>
<dbReference type="EC" id="2.5.1.18" evidence="2"/>
<dbReference type="InterPro" id="IPR018828">
    <property type="entry name" value="RRG7"/>
</dbReference>
<dbReference type="PANTHER" id="PTHR44051:SF3">
    <property type="entry name" value="TRANSCRIPTIONAL REGULATOR URE2"/>
    <property type="match status" value="1"/>
</dbReference>
<dbReference type="SFLD" id="SFLDG00358">
    <property type="entry name" value="Main_(cytGST)"/>
    <property type="match status" value="1"/>
</dbReference>
<organism evidence="10 11">
    <name type="scientific">Truncatella angustata</name>
    <dbReference type="NCBI Taxonomy" id="152316"/>
    <lineage>
        <taxon>Eukaryota</taxon>
        <taxon>Fungi</taxon>
        <taxon>Dikarya</taxon>
        <taxon>Ascomycota</taxon>
        <taxon>Pezizomycotina</taxon>
        <taxon>Sordariomycetes</taxon>
        <taxon>Xylariomycetidae</taxon>
        <taxon>Amphisphaeriales</taxon>
        <taxon>Sporocadaceae</taxon>
        <taxon>Truncatella</taxon>
    </lineage>
</organism>
<feature type="domain" description="GST N-terminal" evidence="8">
    <location>
        <begin position="180"/>
        <end position="261"/>
    </location>
</feature>
<dbReference type="PANTHER" id="PTHR44051">
    <property type="entry name" value="GLUTATHIONE S-TRANSFERASE-RELATED"/>
    <property type="match status" value="1"/>
</dbReference>
<evidence type="ECO:0000256" key="6">
    <source>
        <dbReference type="RuleBase" id="RU003494"/>
    </source>
</evidence>
<evidence type="ECO:0000256" key="7">
    <source>
        <dbReference type="SAM" id="MobiDB-lite"/>
    </source>
</evidence>
<proteinExistence type="inferred from homology"/>
<dbReference type="RefSeq" id="XP_045963884.1">
    <property type="nucleotide sequence ID" value="XM_046106264.1"/>
</dbReference>
<dbReference type="GO" id="GO:0005634">
    <property type="term" value="C:nucleus"/>
    <property type="evidence" value="ECO:0007669"/>
    <property type="project" value="UniProtKB-ARBA"/>
</dbReference>
<feature type="domain" description="GST C-terminal" evidence="9">
    <location>
        <begin position="267"/>
        <end position="393"/>
    </location>
</feature>
<dbReference type="Pfam" id="PF00043">
    <property type="entry name" value="GST_C"/>
    <property type="match status" value="1"/>
</dbReference>
<dbReference type="Pfam" id="PF10356">
    <property type="entry name" value="RRG7"/>
    <property type="match status" value="1"/>
</dbReference>
<evidence type="ECO:0000259" key="8">
    <source>
        <dbReference type="PROSITE" id="PS50404"/>
    </source>
</evidence>
<dbReference type="InterPro" id="IPR040079">
    <property type="entry name" value="Glutathione_S-Trfase"/>
</dbReference>
<evidence type="ECO:0000256" key="4">
    <source>
        <dbReference type="ARBA" id="ARBA00047960"/>
    </source>
</evidence>
<dbReference type="GO" id="GO:0004364">
    <property type="term" value="F:glutathione transferase activity"/>
    <property type="evidence" value="ECO:0007669"/>
    <property type="project" value="UniProtKB-EC"/>
</dbReference>
<dbReference type="OrthoDB" id="422574at2759"/>
<comment type="catalytic activity">
    <reaction evidence="4">
        <text>RX + glutathione = an S-substituted glutathione + a halide anion + H(+)</text>
        <dbReference type="Rhea" id="RHEA:16437"/>
        <dbReference type="ChEBI" id="CHEBI:15378"/>
        <dbReference type="ChEBI" id="CHEBI:16042"/>
        <dbReference type="ChEBI" id="CHEBI:17792"/>
        <dbReference type="ChEBI" id="CHEBI:57925"/>
        <dbReference type="ChEBI" id="CHEBI:90779"/>
        <dbReference type="EC" id="2.5.1.18"/>
    </reaction>
</comment>
<name>A0A9P8UX21_9PEZI</name>
<evidence type="ECO:0000256" key="5">
    <source>
        <dbReference type="ARBA" id="ARBA00060024"/>
    </source>
</evidence>
<dbReference type="FunFam" id="1.20.1050.130:FF:000016">
    <property type="entry name" value="Glutathione S-transferase 1"/>
    <property type="match status" value="1"/>
</dbReference>
<sequence length="396" mass="44669">MSLCPTSRQWTQLPKYIAGSCRLHRTTSQLLHHRQIRTATTAAESQSSGETSSLRYPNPPSREHSDIPSYLSYVERTGLDTTTTTYVGTHYEYTVAHTLERFGFELRRVGGSGDHGIDLLGTWSVPSTPTPLRVLLQCKASSVASTARIGPATIRELEGAFVGAPPGWRGGNVVGLLVTQKTATKGVLRTANPWKVVMILEELGLPYNQVFVDLAVIKQEPFTKINPNGRVPAIEDPNTGITLWESGAIVEYLVDTYDKDHKISSASFPEKYHEKQYLAFQISGQGPYYGQYAWFKMFHPEKVESAIQRYQEETFRVVSVLDNILEGKEYLVGNKASYADIVFIAWEQVMHFVLPDQLDRYKGFKNYWAWFERITARPAIQKTIKLKEEAMAQEAH</sequence>
<dbReference type="AlphaFoldDB" id="A0A9P8UX21"/>
<dbReference type="PROSITE" id="PS50405">
    <property type="entry name" value="GST_CTER"/>
    <property type="match status" value="1"/>
</dbReference>
<dbReference type="GO" id="GO:0006302">
    <property type="term" value="P:double-strand break repair"/>
    <property type="evidence" value="ECO:0007669"/>
    <property type="project" value="UniProtKB-ARBA"/>
</dbReference>
<dbReference type="SUPFAM" id="SSF52833">
    <property type="entry name" value="Thioredoxin-like"/>
    <property type="match status" value="1"/>
</dbReference>
<keyword evidence="11" id="KW-1185">Reference proteome</keyword>
<comment type="caution">
    <text evidence="10">The sequence shown here is derived from an EMBL/GenBank/DDBJ whole genome shotgun (WGS) entry which is preliminary data.</text>
</comment>
<dbReference type="GO" id="GO:0005737">
    <property type="term" value="C:cytoplasm"/>
    <property type="evidence" value="ECO:0007669"/>
    <property type="project" value="UniProtKB-ARBA"/>
</dbReference>
<dbReference type="Pfam" id="PF02798">
    <property type="entry name" value="GST_N"/>
    <property type="match status" value="1"/>
</dbReference>
<dbReference type="InterPro" id="IPR011335">
    <property type="entry name" value="Restrct_endonuc-II-like"/>
</dbReference>
<feature type="region of interest" description="Disordered" evidence="7">
    <location>
        <begin position="38"/>
        <end position="67"/>
    </location>
</feature>
<dbReference type="InterPro" id="IPR010987">
    <property type="entry name" value="Glutathione-S-Trfase_C-like"/>
</dbReference>
<protein>
    <recommendedName>
        <fullName evidence="2">glutathione transferase</fullName>
        <ecNumber evidence="2">2.5.1.18</ecNumber>
    </recommendedName>
</protein>
<accession>A0A9P8UX21</accession>
<evidence type="ECO:0000256" key="2">
    <source>
        <dbReference type="ARBA" id="ARBA00012452"/>
    </source>
</evidence>
<dbReference type="InterPro" id="IPR036249">
    <property type="entry name" value="Thioredoxin-like_sf"/>
</dbReference>
<dbReference type="InterPro" id="IPR036282">
    <property type="entry name" value="Glutathione-S-Trfase_C_sf"/>
</dbReference>
<dbReference type="EMBL" id="JAGPXC010000001">
    <property type="protein sequence ID" value="KAH6659753.1"/>
    <property type="molecule type" value="Genomic_DNA"/>
</dbReference>
<feature type="compositionally biased region" description="Polar residues" evidence="7">
    <location>
        <begin position="38"/>
        <end position="55"/>
    </location>
</feature>
<gene>
    <name evidence="10" type="ORF">BKA67DRAFT_652970</name>
</gene>
<reference evidence="10" key="1">
    <citation type="journal article" date="2021" name="Nat. Commun.">
        <title>Genetic determinants of endophytism in the Arabidopsis root mycobiome.</title>
        <authorList>
            <person name="Mesny F."/>
            <person name="Miyauchi S."/>
            <person name="Thiergart T."/>
            <person name="Pickel B."/>
            <person name="Atanasova L."/>
            <person name="Karlsson M."/>
            <person name="Huettel B."/>
            <person name="Barry K.W."/>
            <person name="Haridas S."/>
            <person name="Chen C."/>
            <person name="Bauer D."/>
            <person name="Andreopoulos W."/>
            <person name="Pangilinan J."/>
            <person name="LaButti K."/>
            <person name="Riley R."/>
            <person name="Lipzen A."/>
            <person name="Clum A."/>
            <person name="Drula E."/>
            <person name="Henrissat B."/>
            <person name="Kohler A."/>
            <person name="Grigoriev I.V."/>
            <person name="Martin F.M."/>
            <person name="Hacquard S."/>
        </authorList>
    </citation>
    <scope>NUCLEOTIDE SEQUENCE</scope>
    <source>
        <strain evidence="10">MPI-SDFR-AT-0073</strain>
    </source>
</reference>
<dbReference type="SUPFAM" id="SSF47616">
    <property type="entry name" value="GST C-terminal domain-like"/>
    <property type="match status" value="1"/>
</dbReference>
<dbReference type="SFLD" id="SFLDS00019">
    <property type="entry name" value="Glutathione_Transferase_(cytos"/>
    <property type="match status" value="1"/>
</dbReference>
<keyword evidence="3" id="KW-0808">Transferase</keyword>
<evidence type="ECO:0000256" key="1">
    <source>
        <dbReference type="ARBA" id="ARBA00007409"/>
    </source>
</evidence>
<evidence type="ECO:0000313" key="10">
    <source>
        <dbReference type="EMBL" id="KAH6659753.1"/>
    </source>
</evidence>
<dbReference type="Proteomes" id="UP000758603">
    <property type="component" value="Unassembled WGS sequence"/>
</dbReference>
<dbReference type="Gene3D" id="1.20.1050.130">
    <property type="match status" value="1"/>
</dbReference>